<dbReference type="STRING" id="5888.A0BMQ1"/>
<keyword evidence="2" id="KW-1185">Reference proteome</keyword>
<dbReference type="GeneID" id="5013000"/>
<evidence type="ECO:0000313" key="2">
    <source>
        <dbReference type="Proteomes" id="UP000000600"/>
    </source>
</evidence>
<dbReference type="PANTHER" id="PTHR47979">
    <property type="entry name" value="DRAB11-RELATED"/>
    <property type="match status" value="1"/>
</dbReference>
<dbReference type="GO" id="GO:0005525">
    <property type="term" value="F:GTP binding"/>
    <property type="evidence" value="ECO:0007669"/>
    <property type="project" value="InterPro"/>
</dbReference>
<dbReference type="HOGENOM" id="CLU_1848945_0_0_1"/>
<proteinExistence type="predicted"/>
<gene>
    <name evidence="1" type="ORF">GSPATT00030454001</name>
</gene>
<evidence type="ECO:0000313" key="1">
    <source>
        <dbReference type="EMBL" id="CAK59818.1"/>
    </source>
</evidence>
<dbReference type="AlphaFoldDB" id="A0BMQ1"/>
<dbReference type="Gene3D" id="3.40.50.300">
    <property type="entry name" value="P-loop containing nucleotide triphosphate hydrolases"/>
    <property type="match status" value="1"/>
</dbReference>
<dbReference type="Proteomes" id="UP000000600">
    <property type="component" value="Unassembled WGS sequence"/>
</dbReference>
<dbReference type="GO" id="GO:0003924">
    <property type="term" value="F:GTPase activity"/>
    <property type="evidence" value="ECO:0007669"/>
    <property type="project" value="InterPro"/>
</dbReference>
<dbReference type="InterPro" id="IPR050209">
    <property type="entry name" value="Rab_GTPases_membrane_traffic"/>
</dbReference>
<dbReference type="EMBL" id="CT868005">
    <property type="protein sequence ID" value="CAK59818.1"/>
    <property type="molecule type" value="Genomic_DNA"/>
</dbReference>
<dbReference type="InterPro" id="IPR001806">
    <property type="entry name" value="Small_GTPase"/>
</dbReference>
<accession>A0BMQ1</accession>
<evidence type="ECO:0008006" key="3">
    <source>
        <dbReference type="Google" id="ProtNLM"/>
    </source>
</evidence>
<dbReference type="SUPFAM" id="SSF52540">
    <property type="entry name" value="P-loop containing nucleoside triphosphate hydrolases"/>
    <property type="match status" value="1"/>
</dbReference>
<dbReference type="InterPro" id="IPR027417">
    <property type="entry name" value="P-loop_NTPase"/>
</dbReference>
<reference evidence="1 2" key="1">
    <citation type="journal article" date="2006" name="Nature">
        <title>Global trends of whole-genome duplications revealed by the ciliate Paramecium tetraurelia.</title>
        <authorList>
            <consortium name="Genoscope"/>
            <person name="Aury J.-M."/>
            <person name="Jaillon O."/>
            <person name="Duret L."/>
            <person name="Noel B."/>
            <person name="Jubin C."/>
            <person name="Porcel B.M."/>
            <person name="Segurens B."/>
            <person name="Daubin V."/>
            <person name="Anthouard V."/>
            <person name="Aiach N."/>
            <person name="Arnaiz O."/>
            <person name="Billaut A."/>
            <person name="Beisson J."/>
            <person name="Blanc I."/>
            <person name="Bouhouche K."/>
            <person name="Camara F."/>
            <person name="Duharcourt S."/>
            <person name="Guigo R."/>
            <person name="Gogendeau D."/>
            <person name="Katinka M."/>
            <person name="Keller A.-M."/>
            <person name="Kissmehl R."/>
            <person name="Klotz C."/>
            <person name="Koll F."/>
            <person name="Le Moue A."/>
            <person name="Lepere C."/>
            <person name="Malinsky S."/>
            <person name="Nowacki M."/>
            <person name="Nowak J.K."/>
            <person name="Plattner H."/>
            <person name="Poulain J."/>
            <person name="Ruiz F."/>
            <person name="Serrano V."/>
            <person name="Zagulski M."/>
            <person name="Dessen P."/>
            <person name="Betermier M."/>
            <person name="Weissenbach J."/>
            <person name="Scarpelli C."/>
            <person name="Schachter V."/>
            <person name="Sperling L."/>
            <person name="Meyer E."/>
            <person name="Cohen J."/>
            <person name="Wincker P."/>
        </authorList>
    </citation>
    <scope>NUCLEOTIDE SEQUENCE [LARGE SCALE GENOMIC DNA]</scope>
    <source>
        <strain evidence="1 2">Stock d4-2</strain>
    </source>
</reference>
<protein>
    <recommendedName>
        <fullName evidence="3">GTP-binding protein</fullName>
    </recommendedName>
</protein>
<organism evidence="1 2">
    <name type="scientific">Paramecium tetraurelia</name>
    <dbReference type="NCBI Taxonomy" id="5888"/>
    <lineage>
        <taxon>Eukaryota</taxon>
        <taxon>Sar</taxon>
        <taxon>Alveolata</taxon>
        <taxon>Ciliophora</taxon>
        <taxon>Intramacronucleata</taxon>
        <taxon>Oligohymenophorea</taxon>
        <taxon>Peniculida</taxon>
        <taxon>Parameciidae</taxon>
        <taxon>Paramecium</taxon>
    </lineage>
</organism>
<sequence length="139" mass="16303">MLENPFIQQVVVLFNLIKDLFGEGCQKQSNQVLELSMLKINTFLLYWDTTGQERYREILLKYQNAYIYFNHQQKATGVYLIYDITQMSTFDDVKSQLDKEEVIILICNKFDKVADNNQSREVSLEKASTTIHGSQCIFR</sequence>
<dbReference type="RefSeq" id="XP_001427216.1">
    <property type="nucleotide sequence ID" value="XM_001427179.1"/>
</dbReference>
<name>A0BMQ1_PARTE</name>
<dbReference type="KEGG" id="ptm:GSPATT00030454001"/>
<dbReference type="InParanoid" id="A0BMQ1"/>
<dbReference type="Pfam" id="PF00071">
    <property type="entry name" value="Ras"/>
    <property type="match status" value="1"/>
</dbReference>